<feature type="transmembrane region" description="Helical" evidence="6">
    <location>
        <begin position="27"/>
        <end position="55"/>
    </location>
</feature>
<dbReference type="RefSeq" id="WP_107195831.1">
    <property type="nucleotide sequence ID" value="NZ_PSNP01000016.1"/>
</dbReference>
<keyword evidence="3 6" id="KW-0812">Transmembrane</keyword>
<dbReference type="OrthoDB" id="9762947at2"/>
<evidence type="ECO:0000256" key="5">
    <source>
        <dbReference type="ARBA" id="ARBA00023136"/>
    </source>
</evidence>
<reference evidence="7 8" key="1">
    <citation type="submission" date="2018-05" db="EMBL/GenBank/DDBJ databases">
        <title>Complete genome sequence of Megasphaera sp. AJH120T, isolated from the ceca of a chicken.</title>
        <authorList>
            <person name="Maki J."/>
            <person name="Looft T."/>
        </authorList>
    </citation>
    <scope>NUCLEOTIDE SEQUENCE [LARGE SCALE GENOMIC DNA]</scope>
    <source>
        <strain evidence="7 8">AJH120</strain>
    </source>
</reference>
<keyword evidence="8" id="KW-1185">Reference proteome</keyword>
<dbReference type="InterPro" id="IPR002293">
    <property type="entry name" value="AA/rel_permease1"/>
</dbReference>
<evidence type="ECO:0000313" key="8">
    <source>
        <dbReference type="Proteomes" id="UP000254337"/>
    </source>
</evidence>
<keyword evidence="2" id="KW-0813">Transport</keyword>
<feature type="transmembrane region" description="Helical" evidence="6">
    <location>
        <begin position="216"/>
        <end position="235"/>
    </location>
</feature>
<dbReference type="Proteomes" id="UP000254337">
    <property type="component" value="Chromosome"/>
</dbReference>
<feature type="transmembrane region" description="Helical" evidence="6">
    <location>
        <begin position="104"/>
        <end position="128"/>
    </location>
</feature>
<name>A0A346AYG6_9FIRM</name>
<feature type="transmembrane region" description="Helical" evidence="6">
    <location>
        <begin position="437"/>
        <end position="455"/>
    </location>
</feature>
<sequence>MTKKIFRTKSINEFISETKMDGGMNKFLGTFGLTMLGIGAIVGTGIFVLTGVAAANYSGPALVISFIIAALACGCAALCYAEFAAMVPVAGSAYTYGYVALGEFWAWVIGWDLILEYAFAVSTVAIGWSGYFNNILMNLGITLPAALTMAPHDGGIVNLPAVLILAVVAFVNIRGVKQSSFVNNVIVAIKLAVVALFLALGFSHVDASNWVPFMPFGWSGVFAGASIIFFAYIGFDAVSTAAEEVKDPQKSLPRGIILSLIICTILYIAVSAVLTGMVPFMQFQTTAAPVAFALQAVGYHWGAAAVSVGAICGLTSVLLVMSFGQSRVLFVMSRDGLLPKFFGHVHSKYKTPARSSALVGVITAITAGFLPINAVAEMTNIGTLCAFIIVSAAVIILRKKNPNQQRAFKCPLVPLVPALAIVFCGILIYMLPLVTQIRFIVWLLVGLAIYFGYGYSHSIISKTRRSTVPAGSAAANMNPAAQPTKGH</sequence>
<evidence type="ECO:0000256" key="3">
    <source>
        <dbReference type="ARBA" id="ARBA00022692"/>
    </source>
</evidence>
<dbReference type="PIRSF" id="PIRSF006060">
    <property type="entry name" value="AA_transporter"/>
    <property type="match status" value="1"/>
</dbReference>
<dbReference type="AlphaFoldDB" id="A0A346AYG6"/>
<feature type="transmembrane region" description="Helical" evidence="6">
    <location>
        <begin position="185"/>
        <end position="204"/>
    </location>
</feature>
<protein>
    <submittedName>
        <fullName evidence="7">Amino acid permease</fullName>
    </submittedName>
</protein>
<dbReference type="GO" id="GO:0016020">
    <property type="term" value="C:membrane"/>
    <property type="evidence" value="ECO:0007669"/>
    <property type="project" value="UniProtKB-SubCell"/>
</dbReference>
<dbReference type="Pfam" id="PF13520">
    <property type="entry name" value="AA_permease_2"/>
    <property type="match status" value="1"/>
</dbReference>
<feature type="transmembrane region" description="Helical" evidence="6">
    <location>
        <begin position="381"/>
        <end position="398"/>
    </location>
</feature>
<dbReference type="GO" id="GO:0015171">
    <property type="term" value="F:amino acid transmembrane transporter activity"/>
    <property type="evidence" value="ECO:0007669"/>
    <property type="project" value="TreeGrafter"/>
</dbReference>
<evidence type="ECO:0000256" key="2">
    <source>
        <dbReference type="ARBA" id="ARBA00022448"/>
    </source>
</evidence>
<accession>A0A346AYG6</accession>
<feature type="transmembrane region" description="Helical" evidence="6">
    <location>
        <begin position="410"/>
        <end position="431"/>
    </location>
</feature>
<evidence type="ECO:0000256" key="6">
    <source>
        <dbReference type="SAM" id="Phobius"/>
    </source>
</evidence>
<organism evidence="7 8">
    <name type="scientific">Megasphaera stantonii</name>
    <dbReference type="NCBI Taxonomy" id="2144175"/>
    <lineage>
        <taxon>Bacteria</taxon>
        <taxon>Bacillati</taxon>
        <taxon>Bacillota</taxon>
        <taxon>Negativicutes</taxon>
        <taxon>Veillonellales</taxon>
        <taxon>Veillonellaceae</taxon>
        <taxon>Megasphaera</taxon>
    </lineage>
</organism>
<dbReference type="PANTHER" id="PTHR43243:SF4">
    <property type="entry name" value="CATIONIC AMINO ACID TRANSPORTER 4"/>
    <property type="match status" value="1"/>
</dbReference>
<feature type="transmembrane region" description="Helical" evidence="6">
    <location>
        <begin position="357"/>
        <end position="375"/>
    </location>
</feature>
<keyword evidence="5 6" id="KW-0472">Membrane</keyword>
<dbReference type="PANTHER" id="PTHR43243">
    <property type="entry name" value="INNER MEMBRANE TRANSPORTER YGJI-RELATED"/>
    <property type="match status" value="1"/>
</dbReference>
<feature type="transmembrane region" description="Helical" evidence="6">
    <location>
        <begin position="155"/>
        <end position="173"/>
    </location>
</feature>
<dbReference type="EMBL" id="CP029462">
    <property type="protein sequence ID" value="AXL20909.1"/>
    <property type="molecule type" value="Genomic_DNA"/>
</dbReference>
<evidence type="ECO:0000313" key="7">
    <source>
        <dbReference type="EMBL" id="AXL20909.1"/>
    </source>
</evidence>
<feature type="transmembrane region" description="Helical" evidence="6">
    <location>
        <begin position="301"/>
        <end position="324"/>
    </location>
</feature>
<feature type="transmembrane region" description="Helical" evidence="6">
    <location>
        <begin position="256"/>
        <end position="281"/>
    </location>
</feature>
<dbReference type="Gene3D" id="1.20.1740.10">
    <property type="entry name" value="Amino acid/polyamine transporter I"/>
    <property type="match status" value="1"/>
</dbReference>
<evidence type="ECO:0000256" key="1">
    <source>
        <dbReference type="ARBA" id="ARBA00004141"/>
    </source>
</evidence>
<proteinExistence type="predicted"/>
<feature type="transmembrane region" description="Helical" evidence="6">
    <location>
        <begin position="61"/>
        <end position="83"/>
    </location>
</feature>
<keyword evidence="4 6" id="KW-1133">Transmembrane helix</keyword>
<evidence type="ECO:0000256" key="4">
    <source>
        <dbReference type="ARBA" id="ARBA00022989"/>
    </source>
</evidence>
<comment type="subcellular location">
    <subcellularLocation>
        <location evidence="1">Membrane</location>
        <topology evidence="1">Multi-pass membrane protein</topology>
    </subcellularLocation>
</comment>
<gene>
    <name evidence="7" type="ORF">DKB62_04625</name>
</gene>
<dbReference type="KEGG" id="meg:DKB62_04625"/>